<feature type="signal peptide" evidence="1">
    <location>
        <begin position="1"/>
        <end position="18"/>
    </location>
</feature>
<feature type="domain" description="Putative auto-transporter adhesin head GIN" evidence="2">
    <location>
        <begin position="28"/>
        <end position="207"/>
    </location>
</feature>
<name>A0ABU1K2E8_9FLAO</name>
<dbReference type="InterPro" id="IPR021255">
    <property type="entry name" value="DUF2807"/>
</dbReference>
<comment type="caution">
    <text evidence="3">The sequence shown here is derived from an EMBL/GenBank/DDBJ whole genome shotgun (WGS) entry which is preliminary data.</text>
</comment>
<evidence type="ECO:0000259" key="2">
    <source>
        <dbReference type="Pfam" id="PF10988"/>
    </source>
</evidence>
<evidence type="ECO:0000313" key="3">
    <source>
        <dbReference type="EMBL" id="MDR6299784.1"/>
    </source>
</evidence>
<evidence type="ECO:0000256" key="1">
    <source>
        <dbReference type="SAM" id="SignalP"/>
    </source>
</evidence>
<evidence type="ECO:0000313" key="4">
    <source>
        <dbReference type="Proteomes" id="UP001257659"/>
    </source>
</evidence>
<organism evidence="3 4">
    <name type="scientific">Mesonia maritima</name>
    <dbReference type="NCBI Taxonomy" id="1793873"/>
    <lineage>
        <taxon>Bacteria</taxon>
        <taxon>Pseudomonadati</taxon>
        <taxon>Bacteroidota</taxon>
        <taxon>Flavobacteriia</taxon>
        <taxon>Flavobacteriales</taxon>
        <taxon>Flavobacteriaceae</taxon>
        <taxon>Mesonia</taxon>
    </lineage>
</organism>
<dbReference type="Proteomes" id="UP001257659">
    <property type="component" value="Unassembled WGS sequence"/>
</dbReference>
<sequence>MKTYILLVISLLSLQAFAQEIEIKIEEDFNEIKIFNKINATLIPSTENKIIAKGVEKEEVEAKVHGNVLKIKSELDNIWSEDDTQVEIYYKSFEILDINEGAEVDASKIIKQENLTVSAQEGSRIALEIEVKNLKVKIYTGGSIYLYGKADQQEVSIKAGGEYEGKELITQSTNVKVSAGGDAEVNASESCNAKVSAGGSIYVYGNPSELNQKTTFGGKIVKKEE</sequence>
<feature type="chain" id="PRO_5045763375" description="Putative auto-transporter adhesin head GIN domain-containing protein" evidence="1">
    <location>
        <begin position="19"/>
        <end position="225"/>
    </location>
</feature>
<keyword evidence="1" id="KW-0732">Signal</keyword>
<dbReference type="EMBL" id="JAVDQA010000001">
    <property type="protein sequence ID" value="MDR6299784.1"/>
    <property type="molecule type" value="Genomic_DNA"/>
</dbReference>
<dbReference type="RefSeq" id="WP_309726752.1">
    <property type="nucleotide sequence ID" value="NZ_JAVDQA010000001.1"/>
</dbReference>
<dbReference type="Gene3D" id="2.160.20.120">
    <property type="match status" value="1"/>
</dbReference>
<gene>
    <name evidence="3" type="ORF">GGR31_000400</name>
</gene>
<accession>A0ABU1K2E8</accession>
<proteinExistence type="predicted"/>
<keyword evidence="4" id="KW-1185">Reference proteome</keyword>
<protein>
    <recommendedName>
        <fullName evidence="2">Putative auto-transporter adhesin head GIN domain-containing protein</fullName>
    </recommendedName>
</protein>
<dbReference type="Pfam" id="PF10988">
    <property type="entry name" value="DUF2807"/>
    <property type="match status" value="1"/>
</dbReference>
<reference evidence="3 4" key="1">
    <citation type="submission" date="2023-07" db="EMBL/GenBank/DDBJ databases">
        <title>Genomic Encyclopedia of Type Strains, Phase IV (KMG-IV): sequencing the most valuable type-strain genomes for metagenomic binning, comparative biology and taxonomic classification.</title>
        <authorList>
            <person name="Goeker M."/>
        </authorList>
    </citation>
    <scope>NUCLEOTIDE SEQUENCE [LARGE SCALE GENOMIC DNA]</scope>
    <source>
        <strain evidence="3 4">DSM 102814</strain>
    </source>
</reference>